<dbReference type="PANTHER" id="PTHR42648">
    <property type="entry name" value="TRANSPOSASE, PUTATIVE-RELATED"/>
    <property type="match status" value="1"/>
</dbReference>
<dbReference type="InterPro" id="IPR012337">
    <property type="entry name" value="RNaseH-like_sf"/>
</dbReference>
<dbReference type="AlphaFoldDB" id="A0A6L2MNY1"/>
<keyword evidence="2" id="KW-0479">Metal-binding</keyword>
<feature type="region of interest" description="Disordered" evidence="4">
    <location>
        <begin position="134"/>
        <end position="161"/>
    </location>
</feature>
<reference evidence="6" key="1">
    <citation type="journal article" date="2019" name="Sci. Rep.">
        <title>Draft genome of Tanacetum cinerariifolium, the natural source of mosquito coil.</title>
        <authorList>
            <person name="Yamashiro T."/>
            <person name="Shiraishi A."/>
            <person name="Satake H."/>
            <person name="Nakayama K."/>
        </authorList>
    </citation>
    <scope>NUCLEOTIDE SEQUENCE</scope>
</reference>
<dbReference type="InterPro" id="IPR039537">
    <property type="entry name" value="Retrotran_Ty1/copia-like"/>
</dbReference>
<evidence type="ECO:0000256" key="4">
    <source>
        <dbReference type="SAM" id="MobiDB-lite"/>
    </source>
</evidence>
<evidence type="ECO:0000256" key="3">
    <source>
        <dbReference type="ARBA" id="ARBA00022801"/>
    </source>
</evidence>
<evidence type="ECO:0000313" key="6">
    <source>
        <dbReference type="EMBL" id="GEU74462.1"/>
    </source>
</evidence>
<evidence type="ECO:0000259" key="5">
    <source>
        <dbReference type="PROSITE" id="PS50994"/>
    </source>
</evidence>
<gene>
    <name evidence="6" type="ORF">Tci_046440</name>
</gene>
<dbReference type="Pfam" id="PF22936">
    <property type="entry name" value="Pol_BBD"/>
    <property type="match status" value="1"/>
</dbReference>
<dbReference type="PROSITE" id="PS50994">
    <property type="entry name" value="INTEGRASE"/>
    <property type="match status" value="1"/>
</dbReference>
<feature type="compositionally biased region" description="Basic and acidic residues" evidence="4">
    <location>
        <begin position="152"/>
        <end position="161"/>
    </location>
</feature>
<dbReference type="PANTHER" id="PTHR42648:SF21">
    <property type="entry name" value="CYSTEINE-RICH RLK (RECEPTOR-LIKE PROTEIN KINASE) 8"/>
    <property type="match status" value="1"/>
</dbReference>
<keyword evidence="1" id="KW-0645">Protease</keyword>
<name>A0A6L2MNY1_TANCI</name>
<dbReference type="InterPro" id="IPR001584">
    <property type="entry name" value="Integrase_cat-core"/>
</dbReference>
<feature type="region of interest" description="Disordered" evidence="4">
    <location>
        <begin position="826"/>
        <end position="874"/>
    </location>
</feature>
<dbReference type="GO" id="GO:0008233">
    <property type="term" value="F:peptidase activity"/>
    <property type="evidence" value="ECO:0007669"/>
    <property type="project" value="UniProtKB-KW"/>
</dbReference>
<dbReference type="Pfam" id="PF07727">
    <property type="entry name" value="RVT_2"/>
    <property type="match status" value="1"/>
</dbReference>
<dbReference type="InterPro" id="IPR013103">
    <property type="entry name" value="RVT_2"/>
</dbReference>
<accession>A0A6L2MNY1</accession>
<feature type="region of interest" description="Disordered" evidence="4">
    <location>
        <begin position="255"/>
        <end position="274"/>
    </location>
</feature>
<dbReference type="SUPFAM" id="SSF53098">
    <property type="entry name" value="Ribonuclease H-like"/>
    <property type="match status" value="1"/>
</dbReference>
<dbReference type="InterPro" id="IPR036397">
    <property type="entry name" value="RNaseH_sf"/>
</dbReference>
<evidence type="ECO:0000256" key="2">
    <source>
        <dbReference type="ARBA" id="ARBA00022723"/>
    </source>
</evidence>
<comment type="caution">
    <text evidence="6">The sequence shown here is derived from an EMBL/GenBank/DDBJ whole genome shotgun (WGS) entry which is preliminary data.</text>
</comment>
<dbReference type="Gene3D" id="3.30.420.10">
    <property type="entry name" value="Ribonuclease H-like superfamily/Ribonuclease H"/>
    <property type="match status" value="1"/>
</dbReference>
<dbReference type="EMBL" id="BKCJ010006888">
    <property type="protein sequence ID" value="GEU74462.1"/>
    <property type="molecule type" value="Genomic_DNA"/>
</dbReference>
<organism evidence="6">
    <name type="scientific">Tanacetum cinerariifolium</name>
    <name type="common">Dalmatian daisy</name>
    <name type="synonym">Chrysanthemum cinerariifolium</name>
    <dbReference type="NCBI Taxonomy" id="118510"/>
    <lineage>
        <taxon>Eukaryota</taxon>
        <taxon>Viridiplantae</taxon>
        <taxon>Streptophyta</taxon>
        <taxon>Embryophyta</taxon>
        <taxon>Tracheophyta</taxon>
        <taxon>Spermatophyta</taxon>
        <taxon>Magnoliopsida</taxon>
        <taxon>eudicotyledons</taxon>
        <taxon>Gunneridae</taxon>
        <taxon>Pentapetalae</taxon>
        <taxon>asterids</taxon>
        <taxon>campanulids</taxon>
        <taxon>Asterales</taxon>
        <taxon>Asteraceae</taxon>
        <taxon>Asteroideae</taxon>
        <taxon>Anthemideae</taxon>
        <taxon>Anthemidinae</taxon>
        <taxon>Tanacetum</taxon>
    </lineage>
</organism>
<dbReference type="GO" id="GO:0015074">
    <property type="term" value="P:DNA integration"/>
    <property type="evidence" value="ECO:0007669"/>
    <property type="project" value="InterPro"/>
</dbReference>
<evidence type="ECO:0000256" key="1">
    <source>
        <dbReference type="ARBA" id="ARBA00022670"/>
    </source>
</evidence>
<sequence length="1151" mass="130794">MSANDNFRLGYGDYKYGSILSYENEVLQSVFMNKASDLEDTSVNDRYVDGMHAVDKSDSKPSEYASCESDSSVETTTSMLELVENAPKVVCEPKVWTDAPIIEEYESDINNDSVSNVQEDKEKPTFAFTDSVKHVKTSKENVKETGTPNHSPKIEKHDRNGHTRKGLGYAFTRKACFIFGSFSHLHLIRDYDFHEKRMAKQAELTKSKNKDDPNKALKDKEIVDSGCSRHMTGNKAHLVDYQEFKGGSVAFRGSNGRIAGKGKKKAGRKESNTTSLVRPRQFGWVYFLKSKDETTPILKDFIRQVENQFNHKVKTIRSDNETKFKNNELIEFCGLKGIQREYSNAITPQQNRVAKRKNRTLTEAGRTMLADLFLPTIFWAEAVNTACYVLNIVLVTKPQNKTPYELLTGKFDGNSDSGVLVRYSLNSKAFKNVNTSSTNLLNTVSTPLSTAGPSRAFNDGELSYPDDHSMPYLEDIYASPNYDEVFAPMARIEAIRIFLAFASYTGFTVYQMDVKSDFMYGTIDEDVYVSQPPGFVDPKFPIKVKQKEDGIFISQDKYVAKILKKIDFLSVKTASTPIETQKPLVKDEDAADVDVHLYSKELASPKQTALEQTVTSKEKSNPFMAGSLPKTTLPTRSSVSYALTASLTIRTSCIKQFWTTAKVKTINDEVQIQALIDEKRVNIKESSIRHTLKLDDAKGTSCLANVDIFDGLAKMGYEKLSEKLTFYKAFFLPQWKFLIHTILQCLSAKTTSWNEFGSTMASTIICLATNQKFNFSRYILLSLVKNIEAGVPFFMFPRVVTALFDNMLVPDAEEVDLIQANIRSTTIPTEPSTSKPHKKHKSKKQQPQAPKVHSPEPSPEHRLPSPSNDILFGGQDKRIKKLEDRVAKLEEENMILKELHSVYSKADTDAPVVDKEKSFKQERIIVEIDEDVKINLSSYYCWRSTTAKAPKVSVPMRRRGVIIQDPEETTSTIVMHSKVQSKEKVKGILIEEPKPLKGKAQIEQDEAFARHMESELNANINWNVIMEQVKRSERLNDAAKDLKSHLQIVANDDDDIYTEATPPKLKIPMVDYRIHFERNKPYFKIIKADGNHMLFLSFSTMLKNFDREDLESLWKLVKERFEKTEPKNYFDDYLLKTLRIMFEQPDVEASI</sequence>
<dbReference type="GO" id="GO:0003676">
    <property type="term" value="F:nucleic acid binding"/>
    <property type="evidence" value="ECO:0007669"/>
    <property type="project" value="InterPro"/>
</dbReference>
<feature type="compositionally biased region" description="Basic and acidic residues" evidence="4">
    <location>
        <begin position="134"/>
        <end position="143"/>
    </location>
</feature>
<dbReference type="GO" id="GO:0046872">
    <property type="term" value="F:metal ion binding"/>
    <property type="evidence" value="ECO:0007669"/>
    <property type="project" value="UniProtKB-KW"/>
</dbReference>
<protein>
    <recommendedName>
        <fullName evidence="5">Integrase catalytic domain-containing protein</fullName>
    </recommendedName>
</protein>
<feature type="compositionally biased region" description="Basic residues" evidence="4">
    <location>
        <begin position="835"/>
        <end position="844"/>
    </location>
</feature>
<dbReference type="GO" id="GO:0006508">
    <property type="term" value="P:proteolysis"/>
    <property type="evidence" value="ECO:0007669"/>
    <property type="project" value="UniProtKB-KW"/>
</dbReference>
<keyword evidence="3" id="KW-0378">Hydrolase</keyword>
<dbReference type="InterPro" id="IPR054722">
    <property type="entry name" value="PolX-like_BBD"/>
</dbReference>
<proteinExistence type="predicted"/>
<feature type="domain" description="Integrase catalytic" evidence="5">
    <location>
        <begin position="290"/>
        <end position="411"/>
    </location>
</feature>